<dbReference type="RefSeq" id="WP_096281800.1">
    <property type="nucleotide sequence ID" value="NZ_CBCSBM010000014.1"/>
</dbReference>
<keyword evidence="1" id="KW-0472">Membrane</keyword>
<reference evidence="3 4" key="1">
    <citation type="submission" date="2020-07" db="EMBL/GenBank/DDBJ databases">
        <title>Halophilic bacteria isolated from french cheeses.</title>
        <authorList>
            <person name="Kothe C.I."/>
            <person name="Farah-Kraiem B."/>
            <person name="Renault P."/>
            <person name="Dridi B."/>
        </authorList>
    </citation>
    <scope>NUCLEOTIDE SEQUENCE [LARGE SCALE GENOMIC DNA]</scope>
    <source>
        <strain evidence="3 4">FME1</strain>
    </source>
</reference>
<proteinExistence type="predicted"/>
<name>A0ABR9EZH7_9GAMM</name>
<keyword evidence="4" id="KW-1185">Reference proteome</keyword>
<feature type="transmembrane region" description="Helical" evidence="1">
    <location>
        <begin position="140"/>
        <end position="158"/>
    </location>
</feature>
<dbReference type="Pfam" id="PF07331">
    <property type="entry name" value="TctB"/>
    <property type="match status" value="1"/>
</dbReference>
<dbReference type="EMBL" id="RRZD01000004">
    <property type="protein sequence ID" value="MBE0399633.1"/>
    <property type="molecule type" value="Genomic_DNA"/>
</dbReference>
<feature type="domain" description="DUF1468" evidence="2">
    <location>
        <begin position="12"/>
        <end position="167"/>
    </location>
</feature>
<gene>
    <name evidence="3" type="ORF">EI168_05850</name>
</gene>
<evidence type="ECO:0000259" key="2">
    <source>
        <dbReference type="Pfam" id="PF07331"/>
    </source>
</evidence>
<evidence type="ECO:0000256" key="1">
    <source>
        <dbReference type="SAM" id="Phobius"/>
    </source>
</evidence>
<keyword evidence="1" id="KW-1133">Transmembrane helix</keyword>
<comment type="caution">
    <text evidence="3">The sequence shown here is derived from an EMBL/GenBank/DDBJ whole genome shotgun (WGS) entry which is preliminary data.</text>
</comment>
<evidence type="ECO:0000313" key="3">
    <source>
        <dbReference type="EMBL" id="MBE0399633.1"/>
    </source>
</evidence>
<feature type="transmembrane region" description="Helical" evidence="1">
    <location>
        <begin position="106"/>
        <end position="128"/>
    </location>
</feature>
<evidence type="ECO:0000313" key="4">
    <source>
        <dbReference type="Proteomes" id="UP001645039"/>
    </source>
</evidence>
<feature type="transmembrane region" description="Helical" evidence="1">
    <location>
        <begin position="40"/>
        <end position="62"/>
    </location>
</feature>
<keyword evidence="1" id="KW-0812">Transmembrane</keyword>
<dbReference type="InterPro" id="IPR009936">
    <property type="entry name" value="DUF1468"/>
</dbReference>
<sequence length="168" mass="18283">MERDIGKPLFNLFLMITSAIAFVVASGIPDFEIVGDLSPAFFPQLLSGLIFLLALPCLVKDVNEWRMAAGARSQSAGVSRKRSIAQWLFIILLLIGYIVSFEPLGYIASTALFTFVCVVGLAFVSGVWASLSAIERGKSLIATLVFALLLTLGIFYVFTELFNIPLPT</sequence>
<protein>
    <submittedName>
        <fullName evidence="3">Tripartite tricarboxylate transporter TctB family protein</fullName>
    </submittedName>
</protein>
<feature type="transmembrane region" description="Helical" evidence="1">
    <location>
        <begin position="9"/>
        <end position="28"/>
    </location>
</feature>
<feature type="transmembrane region" description="Helical" evidence="1">
    <location>
        <begin position="83"/>
        <end position="100"/>
    </location>
</feature>
<accession>A0ABR9EZH7</accession>
<dbReference type="Proteomes" id="UP001645039">
    <property type="component" value="Unassembled WGS sequence"/>
</dbReference>
<organism evidence="3 4">
    <name type="scientific">Halomonas casei</name>
    <dbReference type="NCBI Taxonomy" id="2742613"/>
    <lineage>
        <taxon>Bacteria</taxon>
        <taxon>Pseudomonadati</taxon>
        <taxon>Pseudomonadota</taxon>
        <taxon>Gammaproteobacteria</taxon>
        <taxon>Oceanospirillales</taxon>
        <taxon>Halomonadaceae</taxon>
        <taxon>Halomonas</taxon>
    </lineage>
</organism>